<evidence type="ECO:0000313" key="2">
    <source>
        <dbReference type="EMBL" id="MST58477.1"/>
    </source>
</evidence>
<dbReference type="InterPro" id="IPR009839">
    <property type="entry name" value="SseB_N"/>
</dbReference>
<sequence length="147" mass="16460">MDEKKDKGLQGNEKIEEAILALQQEPTEELLAHALTVVRRRMREQGQFIVAVEPPSADVQEAVMQAAGTAMRLQAVQTSDGKKWWSAFTGFEEQLKGSGSVMSTFLTDIEQLFRMTLTAEGIEGVILNPWNRTLMLDKNLLRIILGE</sequence>
<organism evidence="2 3">
    <name type="scientific">Waltera intestinalis</name>
    <dbReference type="NCBI Taxonomy" id="2606635"/>
    <lineage>
        <taxon>Bacteria</taxon>
        <taxon>Bacillati</taxon>
        <taxon>Bacillota</taxon>
        <taxon>Clostridia</taxon>
        <taxon>Lachnospirales</taxon>
        <taxon>Lachnospiraceae</taxon>
        <taxon>Waltera</taxon>
    </lineage>
</organism>
<dbReference type="AlphaFoldDB" id="A0A6L5YLG2"/>
<dbReference type="Pfam" id="PF07179">
    <property type="entry name" value="SseB"/>
    <property type="match status" value="1"/>
</dbReference>
<accession>A0A6L5YLG2</accession>
<reference evidence="2 3" key="1">
    <citation type="submission" date="2019-08" db="EMBL/GenBank/DDBJ databases">
        <title>In-depth cultivation of the pig gut microbiome towards novel bacterial diversity and tailored functional studies.</title>
        <authorList>
            <person name="Wylensek D."/>
            <person name="Hitch T.C.A."/>
            <person name="Clavel T."/>
        </authorList>
    </citation>
    <scope>NUCLEOTIDE SEQUENCE [LARGE SCALE GENOMIC DNA]</scope>
    <source>
        <strain evidence="2 3">WCA3-601-WT-6H</strain>
    </source>
</reference>
<keyword evidence="3" id="KW-1185">Reference proteome</keyword>
<protein>
    <submittedName>
        <fullName evidence="2">SseB family protein</fullName>
    </submittedName>
</protein>
<name>A0A6L5YLG2_9FIRM</name>
<proteinExistence type="predicted"/>
<evidence type="ECO:0000313" key="3">
    <source>
        <dbReference type="Proteomes" id="UP000476055"/>
    </source>
</evidence>
<evidence type="ECO:0000259" key="1">
    <source>
        <dbReference type="Pfam" id="PF07179"/>
    </source>
</evidence>
<feature type="domain" description="SseB protein N-terminal" evidence="1">
    <location>
        <begin position="16"/>
        <end position="139"/>
    </location>
</feature>
<dbReference type="RefSeq" id="WP_154496658.1">
    <property type="nucleotide sequence ID" value="NZ_VUMU01000011.1"/>
</dbReference>
<comment type="caution">
    <text evidence="2">The sequence shown here is derived from an EMBL/GenBank/DDBJ whole genome shotgun (WGS) entry which is preliminary data.</text>
</comment>
<dbReference type="Proteomes" id="UP000476055">
    <property type="component" value="Unassembled WGS sequence"/>
</dbReference>
<dbReference type="EMBL" id="VUMU01000011">
    <property type="protein sequence ID" value="MST58477.1"/>
    <property type="molecule type" value="Genomic_DNA"/>
</dbReference>
<gene>
    <name evidence="2" type="ORF">FYJ59_09570</name>
</gene>